<dbReference type="RefSeq" id="WP_145171190.1">
    <property type="nucleotide sequence ID" value="NZ_CP037422.1"/>
</dbReference>
<accession>A0A517WPZ5</accession>
<dbReference type="Proteomes" id="UP000318384">
    <property type="component" value="Chromosome"/>
</dbReference>
<dbReference type="OrthoDB" id="963167at2"/>
<organism evidence="1 2">
    <name type="scientific">Gimesia aquarii</name>
    <dbReference type="NCBI Taxonomy" id="2527964"/>
    <lineage>
        <taxon>Bacteria</taxon>
        <taxon>Pseudomonadati</taxon>
        <taxon>Planctomycetota</taxon>
        <taxon>Planctomycetia</taxon>
        <taxon>Planctomycetales</taxon>
        <taxon>Planctomycetaceae</taxon>
        <taxon>Gimesia</taxon>
    </lineage>
</organism>
<sequence>MTEETVLHDWDPSPETLQRWAYDENLHLDEQDEDLALGRRDFLPILIPIADDTRCPKADYILSSLDFYLMFLTLRGNDSELSALDDAIAIARDQKRPEIVDWSALLQRRLKYRIGVGPVDRTLALKMGNDLLNGICRQSKIAITNETDVEFEVQLSVPPFHRHKEWLTINRQTGTFSFRR</sequence>
<dbReference type="AlphaFoldDB" id="A0A517WPZ5"/>
<reference evidence="1 2" key="1">
    <citation type="submission" date="2019-03" db="EMBL/GenBank/DDBJ databases">
        <title>Deep-cultivation of Planctomycetes and their phenomic and genomic characterization uncovers novel biology.</title>
        <authorList>
            <person name="Wiegand S."/>
            <person name="Jogler M."/>
            <person name="Boedeker C."/>
            <person name="Pinto D."/>
            <person name="Vollmers J."/>
            <person name="Rivas-Marin E."/>
            <person name="Kohn T."/>
            <person name="Peeters S.H."/>
            <person name="Heuer A."/>
            <person name="Rast P."/>
            <person name="Oberbeckmann S."/>
            <person name="Bunk B."/>
            <person name="Jeske O."/>
            <person name="Meyerdierks A."/>
            <person name="Storesund J.E."/>
            <person name="Kallscheuer N."/>
            <person name="Luecker S."/>
            <person name="Lage O.M."/>
            <person name="Pohl T."/>
            <person name="Merkel B.J."/>
            <person name="Hornburger P."/>
            <person name="Mueller R.-W."/>
            <person name="Bruemmer F."/>
            <person name="Labrenz M."/>
            <person name="Spormann A.M."/>
            <person name="Op den Camp H."/>
            <person name="Overmann J."/>
            <person name="Amann R."/>
            <person name="Jetten M.S.M."/>
            <person name="Mascher T."/>
            <person name="Medema M.H."/>
            <person name="Devos D.P."/>
            <person name="Kaster A.-K."/>
            <person name="Ovreas L."/>
            <person name="Rohde M."/>
            <person name="Galperin M.Y."/>
            <person name="Jogler C."/>
        </authorList>
    </citation>
    <scope>NUCLEOTIDE SEQUENCE [LARGE SCALE GENOMIC DNA]</scope>
    <source>
        <strain evidence="1 2">V202</strain>
    </source>
</reference>
<proteinExistence type="predicted"/>
<evidence type="ECO:0000313" key="1">
    <source>
        <dbReference type="EMBL" id="QDU07331.1"/>
    </source>
</evidence>
<gene>
    <name evidence="1" type="ORF">V202x_06830</name>
</gene>
<keyword evidence="2" id="KW-1185">Reference proteome</keyword>
<name>A0A517WPZ5_9PLAN</name>
<evidence type="ECO:0000313" key="2">
    <source>
        <dbReference type="Proteomes" id="UP000318384"/>
    </source>
</evidence>
<protein>
    <submittedName>
        <fullName evidence="1">Uncharacterized protein</fullName>
    </submittedName>
</protein>
<dbReference type="EMBL" id="CP037422">
    <property type="protein sequence ID" value="QDU07331.1"/>
    <property type="molecule type" value="Genomic_DNA"/>
</dbReference>